<dbReference type="GO" id="GO:0003824">
    <property type="term" value="F:catalytic activity"/>
    <property type="evidence" value="ECO:0007669"/>
    <property type="project" value="InterPro"/>
</dbReference>
<evidence type="ECO:0000313" key="4">
    <source>
        <dbReference type="Proteomes" id="UP000249061"/>
    </source>
</evidence>
<gene>
    <name evidence="3" type="ORF">DI536_09660</name>
</gene>
<accession>A0A2W5TNX3</accession>
<name>A0A2W5TNX3_9BACT</name>
<evidence type="ECO:0000256" key="1">
    <source>
        <dbReference type="ARBA" id="ARBA00009199"/>
    </source>
</evidence>
<proteinExistence type="inferred from homology"/>
<feature type="domain" description="Amidase" evidence="2">
    <location>
        <begin position="28"/>
        <end position="477"/>
    </location>
</feature>
<dbReference type="PANTHER" id="PTHR11895">
    <property type="entry name" value="TRANSAMIDASE"/>
    <property type="match status" value="1"/>
</dbReference>
<sequence length="500" mass="53818">MSIADAFDSHDALGLAELVKTKQVSATELLDEAIRRTAEVNPQLNAVVLELHDRARALIANGLPDGPFHGVPFLLKDLALPWAGSPLKNATRLYETYVPDKTGTLLERHLAAGLVPFARTNSSELGILPTCEPELHGPTHNPWKHGYTTGGSSGGSAAAVAARVVPMAHGGDAGGSIRIPASAYGVFGLKPTRARNPVGPDASERAHGLGQDHALTLSVRDSAALLDATHGPELTSQYFAPPFTGRWLEETKREPGKLRIAFTHKPLLPGEENADCKRSVDDAVKLLTSLGHECVEEAPPVNSEKAALAFFTTYCAGVAGELMVAEQHLKRPVRPSDVETTTWLMSMLGRTRFSGGNFSVALRDMHELTRDVHRFMSRYDVFLTPVLGKPPVAIGGLEPKGFEKTSQKLAARFDLTSALKLPGLVEKAVSRAFGFAPFTAIANVTGQPSMSVPLFWNDDGLPMGACFTARFGDEATLFRLAAQLEQARPWRNRKPGVHAI</sequence>
<dbReference type="InterPro" id="IPR020556">
    <property type="entry name" value="Amidase_CS"/>
</dbReference>
<dbReference type="InterPro" id="IPR023631">
    <property type="entry name" value="Amidase_dom"/>
</dbReference>
<dbReference type="PANTHER" id="PTHR11895:SF7">
    <property type="entry name" value="GLUTAMYL-TRNA(GLN) AMIDOTRANSFERASE SUBUNIT A, MITOCHONDRIAL"/>
    <property type="match status" value="1"/>
</dbReference>
<dbReference type="Proteomes" id="UP000249061">
    <property type="component" value="Unassembled WGS sequence"/>
</dbReference>
<organism evidence="3 4">
    <name type="scientific">Archangium gephyra</name>
    <dbReference type="NCBI Taxonomy" id="48"/>
    <lineage>
        <taxon>Bacteria</taxon>
        <taxon>Pseudomonadati</taxon>
        <taxon>Myxococcota</taxon>
        <taxon>Myxococcia</taxon>
        <taxon>Myxococcales</taxon>
        <taxon>Cystobacterineae</taxon>
        <taxon>Archangiaceae</taxon>
        <taxon>Archangium</taxon>
    </lineage>
</organism>
<protein>
    <submittedName>
        <fullName evidence="3">Amidase</fullName>
    </submittedName>
</protein>
<evidence type="ECO:0000313" key="3">
    <source>
        <dbReference type="EMBL" id="PZR15033.1"/>
    </source>
</evidence>
<dbReference type="InterPro" id="IPR036928">
    <property type="entry name" value="AS_sf"/>
</dbReference>
<dbReference type="Pfam" id="PF01425">
    <property type="entry name" value="Amidase"/>
    <property type="match status" value="1"/>
</dbReference>
<comment type="caution">
    <text evidence="3">The sequence shown here is derived from an EMBL/GenBank/DDBJ whole genome shotgun (WGS) entry which is preliminary data.</text>
</comment>
<reference evidence="3 4" key="1">
    <citation type="submission" date="2017-08" db="EMBL/GenBank/DDBJ databases">
        <title>Infants hospitalized years apart are colonized by the same room-sourced microbial strains.</title>
        <authorList>
            <person name="Brooks B."/>
            <person name="Olm M.R."/>
            <person name="Firek B.A."/>
            <person name="Baker R."/>
            <person name="Thomas B.C."/>
            <person name="Morowitz M.J."/>
            <person name="Banfield J.F."/>
        </authorList>
    </citation>
    <scope>NUCLEOTIDE SEQUENCE [LARGE SCALE GENOMIC DNA]</scope>
    <source>
        <strain evidence="3">S2_003_000_R2_14</strain>
    </source>
</reference>
<evidence type="ECO:0000259" key="2">
    <source>
        <dbReference type="Pfam" id="PF01425"/>
    </source>
</evidence>
<dbReference type="InterPro" id="IPR000120">
    <property type="entry name" value="Amidase"/>
</dbReference>
<comment type="similarity">
    <text evidence="1">Belongs to the amidase family.</text>
</comment>
<dbReference type="EMBL" id="QFQP01000006">
    <property type="protein sequence ID" value="PZR15033.1"/>
    <property type="molecule type" value="Genomic_DNA"/>
</dbReference>
<dbReference type="AlphaFoldDB" id="A0A2W5TNX3"/>
<dbReference type="Gene3D" id="3.90.1300.10">
    <property type="entry name" value="Amidase signature (AS) domain"/>
    <property type="match status" value="1"/>
</dbReference>
<dbReference type="SUPFAM" id="SSF75304">
    <property type="entry name" value="Amidase signature (AS) enzymes"/>
    <property type="match status" value="1"/>
</dbReference>
<dbReference type="PROSITE" id="PS00571">
    <property type="entry name" value="AMIDASES"/>
    <property type="match status" value="1"/>
</dbReference>